<dbReference type="PANTHER" id="PTHR43237">
    <property type="entry name" value="NADP-DEPENDENT MALIC ENZYME"/>
    <property type="match status" value="1"/>
</dbReference>
<dbReference type="PIRSF" id="PIRSF036684">
    <property type="entry name" value="ME_PTA"/>
    <property type="match status" value="1"/>
</dbReference>
<dbReference type="PROSITE" id="PS00331">
    <property type="entry name" value="MALIC_ENZYMES"/>
    <property type="match status" value="1"/>
</dbReference>
<evidence type="ECO:0000259" key="15">
    <source>
        <dbReference type="SMART" id="SM00919"/>
    </source>
</evidence>
<feature type="domain" description="Malic enzyme NAD-binding" evidence="15">
    <location>
        <begin position="163"/>
        <end position="401"/>
    </location>
</feature>
<evidence type="ECO:0000256" key="6">
    <source>
        <dbReference type="ARBA" id="ARBA00023002"/>
    </source>
</evidence>
<name>A0A9Q6YYU5_HISSO</name>
<dbReference type="GO" id="GO:0006108">
    <property type="term" value="P:malate metabolic process"/>
    <property type="evidence" value="ECO:0007669"/>
    <property type="project" value="InterPro"/>
</dbReference>
<feature type="binding site" evidence="13">
    <location>
        <position position="137"/>
    </location>
    <ligand>
        <name>a divalent metal cation</name>
        <dbReference type="ChEBI" id="CHEBI:60240"/>
    </ligand>
</feature>
<gene>
    <name evidence="17" type="ORF">JFL49_07690</name>
</gene>
<evidence type="ECO:0000256" key="13">
    <source>
        <dbReference type="PIRSR" id="PIRSR036684-2"/>
    </source>
</evidence>
<keyword evidence="18" id="KW-1185">Reference proteome</keyword>
<feature type="domain" description="Malic enzyme N-terminal" evidence="16">
    <location>
        <begin position="18"/>
        <end position="151"/>
    </location>
</feature>
<dbReference type="SUPFAM" id="SSF51735">
    <property type="entry name" value="NAD(P)-binding Rossmann-fold domains"/>
    <property type="match status" value="1"/>
</dbReference>
<accession>A0A9Q6YYU5</accession>
<dbReference type="Pfam" id="PF01515">
    <property type="entry name" value="PTA_PTB"/>
    <property type="match status" value="1"/>
</dbReference>
<dbReference type="InterPro" id="IPR012188">
    <property type="entry name" value="ME_PTA"/>
</dbReference>
<dbReference type="Pfam" id="PF00390">
    <property type="entry name" value="malic"/>
    <property type="match status" value="1"/>
</dbReference>
<dbReference type="SUPFAM" id="SSF53659">
    <property type="entry name" value="Isocitrate/Isopropylmalate dehydrogenase-like"/>
    <property type="match status" value="1"/>
</dbReference>
<dbReference type="EMBL" id="CP066558">
    <property type="protein sequence ID" value="QQF81940.1"/>
    <property type="molecule type" value="Genomic_DNA"/>
</dbReference>
<dbReference type="InterPro" id="IPR036291">
    <property type="entry name" value="NAD(P)-bd_dom_sf"/>
</dbReference>
<evidence type="ECO:0000256" key="12">
    <source>
        <dbReference type="PIRSR" id="PIRSR036684-1"/>
    </source>
</evidence>
<dbReference type="InterPro" id="IPR045213">
    <property type="entry name" value="Malic_NAD-bd_bact_type"/>
</dbReference>
<feature type="binding site" evidence="13">
    <location>
        <position position="136"/>
    </location>
    <ligand>
        <name>a divalent metal cation</name>
        <dbReference type="ChEBI" id="CHEBI:60240"/>
    </ligand>
</feature>
<dbReference type="GO" id="GO:0016746">
    <property type="term" value="F:acyltransferase activity"/>
    <property type="evidence" value="ECO:0007669"/>
    <property type="project" value="InterPro"/>
</dbReference>
<comment type="catalytic activity">
    <reaction evidence="10">
        <text>(S)-malate + NADP(+) = pyruvate + CO2 + NADPH</text>
        <dbReference type="Rhea" id="RHEA:18253"/>
        <dbReference type="ChEBI" id="CHEBI:15361"/>
        <dbReference type="ChEBI" id="CHEBI:15589"/>
        <dbReference type="ChEBI" id="CHEBI:16526"/>
        <dbReference type="ChEBI" id="CHEBI:57783"/>
        <dbReference type="ChEBI" id="CHEBI:58349"/>
        <dbReference type="EC" id="1.1.1.40"/>
    </reaction>
</comment>
<evidence type="ECO:0000256" key="9">
    <source>
        <dbReference type="ARBA" id="ARBA00040273"/>
    </source>
</evidence>
<evidence type="ECO:0000256" key="1">
    <source>
        <dbReference type="ARBA" id="ARBA00001936"/>
    </source>
</evidence>
<evidence type="ECO:0000313" key="17">
    <source>
        <dbReference type="EMBL" id="QQF81940.1"/>
    </source>
</evidence>
<dbReference type="EC" id="1.1.1.40" evidence="8"/>
<dbReference type="GO" id="GO:0051287">
    <property type="term" value="F:NAD binding"/>
    <property type="evidence" value="ECO:0007669"/>
    <property type="project" value="InterPro"/>
</dbReference>
<evidence type="ECO:0000256" key="8">
    <source>
        <dbReference type="ARBA" id="ARBA00038964"/>
    </source>
</evidence>
<evidence type="ECO:0000256" key="3">
    <source>
        <dbReference type="ARBA" id="ARBA00007686"/>
    </source>
</evidence>
<feature type="active site" description="Proton acceptor" evidence="12">
    <location>
        <position position="94"/>
    </location>
</feature>
<dbReference type="SMART" id="SM00919">
    <property type="entry name" value="Malic_M"/>
    <property type="match status" value="1"/>
</dbReference>
<reference evidence="17 18" key="1">
    <citation type="submission" date="2020-12" db="EMBL/GenBank/DDBJ databases">
        <title>ASc-MMNZ-VFA-070.</title>
        <authorList>
            <person name="Schryvers A."/>
            <person name="Mostafa Nazari M."/>
            <person name="Farshchi Andisi V."/>
            <person name="Timsit E."/>
            <person name="Walter Morck D."/>
        </authorList>
    </citation>
    <scope>NUCLEOTIDE SEQUENCE [LARGE SCALE GENOMIC DNA]</scope>
    <source>
        <strain evidence="17 18">ASc-MMNZ-VFA-070</strain>
    </source>
</reference>
<dbReference type="FunFam" id="3.40.50.720:FF:000095">
    <property type="entry name" value="NADP-dependent malic enzyme"/>
    <property type="match status" value="1"/>
</dbReference>
<keyword evidence="6" id="KW-0560">Oxidoreductase</keyword>
<dbReference type="InterPro" id="IPR015884">
    <property type="entry name" value="Malic_enzyme_CS"/>
</dbReference>
<dbReference type="InterPro" id="IPR042113">
    <property type="entry name" value="P_AcTrfase_dom1"/>
</dbReference>
<dbReference type="InterPro" id="IPR042112">
    <property type="entry name" value="P_AcTrfase_dom2"/>
</dbReference>
<evidence type="ECO:0000256" key="7">
    <source>
        <dbReference type="ARBA" id="ARBA00023268"/>
    </source>
</evidence>
<dbReference type="RefSeq" id="WP_075294052.1">
    <property type="nucleotide sequence ID" value="NZ_CP018802.1"/>
</dbReference>
<comment type="catalytic activity">
    <reaction evidence="11">
        <text>oxaloacetate + H(+) = pyruvate + CO2</text>
        <dbReference type="Rhea" id="RHEA:15641"/>
        <dbReference type="ChEBI" id="CHEBI:15361"/>
        <dbReference type="ChEBI" id="CHEBI:15378"/>
        <dbReference type="ChEBI" id="CHEBI:16452"/>
        <dbReference type="ChEBI" id="CHEBI:16526"/>
        <dbReference type="EC" id="1.1.1.40"/>
    </reaction>
</comment>
<evidence type="ECO:0000256" key="4">
    <source>
        <dbReference type="ARBA" id="ARBA00008756"/>
    </source>
</evidence>
<protein>
    <recommendedName>
        <fullName evidence="9">NADP-dependent malic enzyme</fullName>
        <ecNumber evidence="8">1.1.1.40</ecNumber>
    </recommendedName>
</protein>
<keyword evidence="7" id="KW-0511">Multifunctional enzyme</keyword>
<dbReference type="OrthoDB" id="9805787at2"/>
<dbReference type="InterPro" id="IPR012302">
    <property type="entry name" value="Malic_NAD-bd"/>
</dbReference>
<dbReference type="Gene3D" id="3.40.50.10380">
    <property type="entry name" value="Malic enzyme, N-terminal domain"/>
    <property type="match status" value="1"/>
</dbReference>
<dbReference type="Gene3D" id="3.40.50.720">
    <property type="entry name" value="NAD(P)-binding Rossmann-like Domain"/>
    <property type="match status" value="1"/>
</dbReference>
<dbReference type="Pfam" id="PF03949">
    <property type="entry name" value="Malic_M"/>
    <property type="match status" value="1"/>
</dbReference>
<dbReference type="Proteomes" id="UP000595373">
    <property type="component" value="Chromosome"/>
</dbReference>
<evidence type="ECO:0000256" key="10">
    <source>
        <dbReference type="ARBA" id="ARBA00050924"/>
    </source>
</evidence>
<comment type="similarity">
    <text evidence="4">In the C-terminal section; belongs to the phosphate acetyltransferase and butyryltransferase family.</text>
</comment>
<dbReference type="AlphaFoldDB" id="A0A9Q6YYU5"/>
<dbReference type="SMART" id="SM01274">
    <property type="entry name" value="malic"/>
    <property type="match status" value="1"/>
</dbReference>
<evidence type="ECO:0000256" key="11">
    <source>
        <dbReference type="ARBA" id="ARBA00051384"/>
    </source>
</evidence>
<dbReference type="InterPro" id="IPR002505">
    <property type="entry name" value="PTA_PTB"/>
</dbReference>
<dbReference type="InterPro" id="IPR037062">
    <property type="entry name" value="Malic_N_dom_sf"/>
</dbReference>
<evidence type="ECO:0000256" key="5">
    <source>
        <dbReference type="ARBA" id="ARBA00022723"/>
    </source>
</evidence>
<comment type="cofactor">
    <cofactor evidence="1">
        <name>Mn(2+)</name>
        <dbReference type="ChEBI" id="CHEBI:29035"/>
    </cofactor>
</comment>
<feature type="binding site" evidence="14">
    <location>
        <position position="162"/>
    </location>
    <ligand>
        <name>a divalent metal cation</name>
        <dbReference type="ChEBI" id="CHEBI:60240"/>
    </ligand>
</feature>
<dbReference type="InterPro" id="IPR012301">
    <property type="entry name" value="Malic_N_dom"/>
</dbReference>
<proteinExistence type="inferred from homology"/>
<dbReference type="Gene3D" id="3.40.50.10750">
    <property type="entry name" value="Isocitrate/Isopropylmalate dehydrogenase-like"/>
    <property type="match status" value="1"/>
</dbReference>
<evidence type="ECO:0000259" key="16">
    <source>
        <dbReference type="SMART" id="SM01274"/>
    </source>
</evidence>
<dbReference type="PANTHER" id="PTHR43237:SF4">
    <property type="entry name" value="NADP-DEPENDENT MALIC ENZYME"/>
    <property type="match status" value="1"/>
</dbReference>
<feature type="binding site" evidence="14">
    <location>
        <begin position="76"/>
        <end position="83"/>
    </location>
    <ligand>
        <name>NADP(+)</name>
        <dbReference type="ChEBI" id="CHEBI:58349"/>
    </ligand>
</feature>
<evidence type="ECO:0000256" key="14">
    <source>
        <dbReference type="PIRSR" id="PIRSR036684-3"/>
    </source>
</evidence>
<keyword evidence="14" id="KW-0521">NADP</keyword>
<dbReference type="FunFam" id="3.40.50.10380:FF:000003">
    <property type="entry name" value="NADP-dependent malic enzyme"/>
    <property type="match status" value="1"/>
</dbReference>
<evidence type="ECO:0000313" key="18">
    <source>
        <dbReference type="Proteomes" id="UP000595373"/>
    </source>
</evidence>
<dbReference type="InterPro" id="IPR051674">
    <property type="entry name" value="Malate_Decarboxylase"/>
</dbReference>
<keyword evidence="5 13" id="KW-0479">Metal-binding</keyword>
<dbReference type="CDD" id="cd05311">
    <property type="entry name" value="NAD_bind_2_malic_enz"/>
    <property type="match status" value="1"/>
</dbReference>
<comment type="similarity">
    <text evidence="3">In the N-terminal section; belongs to the malic enzymes family.</text>
</comment>
<dbReference type="GO" id="GO:0046872">
    <property type="term" value="F:metal ion binding"/>
    <property type="evidence" value="ECO:0007669"/>
    <property type="project" value="UniProtKB-KW"/>
</dbReference>
<comment type="cofactor">
    <cofactor evidence="2">
        <name>Mg(2+)</name>
        <dbReference type="ChEBI" id="CHEBI:18420"/>
    </cofactor>
</comment>
<feature type="binding site" evidence="14">
    <location>
        <position position="288"/>
    </location>
    <ligand>
        <name>NADP(+)</name>
        <dbReference type="ChEBI" id="CHEBI:58349"/>
    </ligand>
</feature>
<evidence type="ECO:0000256" key="2">
    <source>
        <dbReference type="ARBA" id="ARBA00001946"/>
    </source>
</evidence>
<dbReference type="SUPFAM" id="SSF53223">
    <property type="entry name" value="Aminoacid dehydrogenase-like, N-terminal domain"/>
    <property type="match status" value="1"/>
</dbReference>
<organism evidence="17 18">
    <name type="scientific">Histophilus somni</name>
    <name type="common">Haemophilus somnus</name>
    <dbReference type="NCBI Taxonomy" id="731"/>
    <lineage>
        <taxon>Bacteria</taxon>
        <taxon>Pseudomonadati</taxon>
        <taxon>Pseudomonadota</taxon>
        <taxon>Gammaproteobacteria</taxon>
        <taxon>Pasteurellales</taxon>
        <taxon>Pasteurellaceae</taxon>
        <taxon>Histophilus</taxon>
    </lineage>
</organism>
<dbReference type="Gene3D" id="3.40.50.10950">
    <property type="match status" value="1"/>
</dbReference>
<dbReference type="GO" id="GO:0004473">
    <property type="term" value="F:malate dehydrogenase (decarboxylating) (NADP+) activity"/>
    <property type="evidence" value="ECO:0007669"/>
    <property type="project" value="UniProtKB-EC"/>
</dbReference>
<dbReference type="InterPro" id="IPR046346">
    <property type="entry name" value="Aminoacid_DH-like_N_sf"/>
</dbReference>
<sequence>MDAQLRQAALDFHEFPKPGKIEVTPTKSLGTQRDLALAYSPGVAVPCLEIQADPVSAYRYTSRGNLVAVISNGTAVLGLGNIGALAGKPVMEGKGVLFKKFAGVDVFDIEVDEQDPDKLVEIIAALEPTFGGINLEDIKAPECFYIEQKLRERLKIPVFHDDQHGTAIISAAAIINGLRIVNKKIEDVRLVASGAGAASIACLNLLVSLGMKRENITVCDSKGVIYKGRDEKMDDTKKLYAIDDNGQRSLADAIPDSDIFLGCSAAGALTQEMVKTMSPNPLILALANPEPEILPPLAKAVRPDAIVCTGRSDYPNQVNNVLCFPFIFRGALDVSATTINEEMKLAAVYAIADLALAEQSEVVSSAYGESGVSFGPDYIIPKPFDPRLIVKIAPAVAKAAMDSGVATRPIEDFEAYIEKLTQFVYKTNLFMKPVFAQAKEDKKRVILTDGEEKRVLHAIQEIATLGIAYPVLLGRTHIIEESIKKLGLQLQLGRDFEIIDIENNPYYEECCDTYYNKLKRQGMTPTGAKRKMLHNPTALGAVLLELGKVDAMICGLVGPFAAHLATVKEVVGEKEHEIPATVNGLVLPTGNLFIADTFVNSSPTAEELAEITIMSAKEVRRFGIEPQVALVSHSNYGSINDPSAVKMRQVLELVREKAPDLIIDGEMHCDIALSENLRKEVMPDSPIKGAANLLIMPNMETARISLNLLQGTATPITIGPILMGVEKPAHILTSASSVRRIINMVAVAAVKAQNR</sequence>